<keyword evidence="2" id="KW-1185">Reference proteome</keyword>
<evidence type="ECO:0000313" key="2">
    <source>
        <dbReference type="Proteomes" id="UP000325315"/>
    </source>
</evidence>
<dbReference type="Proteomes" id="UP000325315">
    <property type="component" value="Unassembled WGS sequence"/>
</dbReference>
<proteinExistence type="predicted"/>
<protein>
    <submittedName>
        <fullName evidence="1">Integrase, catalytic core</fullName>
    </submittedName>
</protein>
<organism evidence="1 2">
    <name type="scientific">Gossypium australe</name>
    <dbReference type="NCBI Taxonomy" id="47621"/>
    <lineage>
        <taxon>Eukaryota</taxon>
        <taxon>Viridiplantae</taxon>
        <taxon>Streptophyta</taxon>
        <taxon>Embryophyta</taxon>
        <taxon>Tracheophyta</taxon>
        <taxon>Spermatophyta</taxon>
        <taxon>Magnoliopsida</taxon>
        <taxon>eudicotyledons</taxon>
        <taxon>Gunneridae</taxon>
        <taxon>Pentapetalae</taxon>
        <taxon>rosids</taxon>
        <taxon>malvids</taxon>
        <taxon>Malvales</taxon>
        <taxon>Malvaceae</taxon>
        <taxon>Malvoideae</taxon>
        <taxon>Gossypium</taxon>
    </lineage>
</organism>
<dbReference type="OrthoDB" id="778454at2759"/>
<dbReference type="EMBL" id="SMMG02000009">
    <property type="protein sequence ID" value="KAA3460863.1"/>
    <property type="molecule type" value="Genomic_DNA"/>
</dbReference>
<reference evidence="1" key="1">
    <citation type="submission" date="2019-08" db="EMBL/GenBank/DDBJ databases">
        <authorList>
            <person name="Liu F."/>
        </authorList>
    </citation>
    <scope>NUCLEOTIDE SEQUENCE [LARGE SCALE GENOMIC DNA]</scope>
    <source>
        <strain evidence="1">PA1801</strain>
        <tissue evidence="1">Leaf</tissue>
    </source>
</reference>
<gene>
    <name evidence="1" type="ORF">EPI10_027484</name>
</gene>
<dbReference type="AlphaFoldDB" id="A0A5B6UTS1"/>
<comment type="caution">
    <text evidence="1">The sequence shown here is derived from an EMBL/GenBank/DDBJ whole genome shotgun (WGS) entry which is preliminary data.</text>
</comment>
<evidence type="ECO:0000313" key="1">
    <source>
        <dbReference type="EMBL" id="KAA3460863.1"/>
    </source>
</evidence>
<name>A0A5B6UTS1_9ROSI</name>
<accession>A0A5B6UTS1</accession>
<sequence length="139" mass="16729">MKRERLNLDADEKNDEVECYKKYHKPVVREYKPPISYPEKVKKDRIDEQYGKFLKLLKILRTNLSFVEVLSQMPKYTKFLKELLTNKRKLDEFSTVPIEAKMCTYFVRDLNEDIRMLVVALELKKFVVLSERAQKMDDM</sequence>